<feature type="domain" description="DUF4371" evidence="1">
    <location>
        <begin position="59"/>
        <end position="237"/>
    </location>
</feature>
<proteinExistence type="predicted"/>
<dbReference type="PANTHER" id="PTHR11697">
    <property type="entry name" value="GENERAL TRANSCRIPTION FACTOR 2-RELATED ZINC FINGER PROTEIN"/>
    <property type="match status" value="1"/>
</dbReference>
<dbReference type="AlphaFoldDB" id="R0HXD1"/>
<dbReference type="STRING" id="81985.R0HXD1"/>
<gene>
    <name evidence="2" type="ORF">CARUB_v10024979mg</name>
</gene>
<dbReference type="InterPro" id="IPR025398">
    <property type="entry name" value="DUF4371"/>
</dbReference>
<dbReference type="EMBL" id="KB870808">
    <property type="protein sequence ID" value="EOA28748.1"/>
    <property type="molecule type" value="Genomic_DNA"/>
</dbReference>
<dbReference type="Proteomes" id="UP000029121">
    <property type="component" value="Unassembled WGS sequence"/>
</dbReference>
<reference evidence="3" key="1">
    <citation type="journal article" date="2013" name="Nat. Genet.">
        <title>The Capsella rubella genome and the genomic consequences of rapid mating system evolution.</title>
        <authorList>
            <person name="Slotte T."/>
            <person name="Hazzouri K.M."/>
            <person name="Agren J.A."/>
            <person name="Koenig D."/>
            <person name="Maumus F."/>
            <person name="Guo Y.L."/>
            <person name="Steige K."/>
            <person name="Platts A.E."/>
            <person name="Escobar J.S."/>
            <person name="Newman L.K."/>
            <person name="Wang W."/>
            <person name="Mandakova T."/>
            <person name="Vello E."/>
            <person name="Smith L.M."/>
            <person name="Henz S.R."/>
            <person name="Steffen J."/>
            <person name="Takuno S."/>
            <person name="Brandvain Y."/>
            <person name="Coop G."/>
            <person name="Andolfatto P."/>
            <person name="Hu T.T."/>
            <person name="Blanchette M."/>
            <person name="Clark R.M."/>
            <person name="Quesneville H."/>
            <person name="Nordborg M."/>
            <person name="Gaut B.S."/>
            <person name="Lysak M.A."/>
            <person name="Jenkins J."/>
            <person name="Grimwood J."/>
            <person name="Chapman J."/>
            <person name="Prochnik S."/>
            <person name="Shu S."/>
            <person name="Rokhsar D."/>
            <person name="Schmutz J."/>
            <person name="Weigel D."/>
            <person name="Wright S.I."/>
        </authorList>
    </citation>
    <scope>NUCLEOTIDE SEQUENCE [LARGE SCALE GENOMIC DNA]</scope>
    <source>
        <strain evidence="3">cv. Monte Gargano</strain>
    </source>
</reference>
<evidence type="ECO:0000313" key="3">
    <source>
        <dbReference type="Proteomes" id="UP000029121"/>
    </source>
</evidence>
<dbReference type="InterPro" id="IPR012337">
    <property type="entry name" value="RNaseH-like_sf"/>
</dbReference>
<evidence type="ECO:0000313" key="2">
    <source>
        <dbReference type="EMBL" id="EOA28748.1"/>
    </source>
</evidence>
<accession>R0HXD1</accession>
<keyword evidence="3" id="KW-1185">Reference proteome</keyword>
<dbReference type="Pfam" id="PF14291">
    <property type="entry name" value="DUF4371"/>
    <property type="match status" value="1"/>
</dbReference>
<protein>
    <recommendedName>
        <fullName evidence="1">DUF4371 domain-containing protein</fullName>
    </recommendedName>
</protein>
<dbReference type="PANTHER" id="PTHR11697:SF230">
    <property type="entry name" value="ZINC FINGER, MYM DOMAIN CONTAINING 1"/>
    <property type="match status" value="1"/>
</dbReference>
<dbReference type="eggNOG" id="ENOG502QSU3">
    <property type="taxonomic scope" value="Eukaryota"/>
</dbReference>
<dbReference type="InterPro" id="IPR055298">
    <property type="entry name" value="AtLOH3-like"/>
</dbReference>
<name>R0HXD1_9BRAS</name>
<evidence type="ECO:0000259" key="1">
    <source>
        <dbReference type="Pfam" id="PF14291"/>
    </source>
</evidence>
<dbReference type="SUPFAM" id="SSF53098">
    <property type="entry name" value="Ribonuclease H-like"/>
    <property type="match status" value="1"/>
</dbReference>
<organism evidence="2 3">
    <name type="scientific">Capsella rubella</name>
    <dbReference type="NCBI Taxonomy" id="81985"/>
    <lineage>
        <taxon>Eukaryota</taxon>
        <taxon>Viridiplantae</taxon>
        <taxon>Streptophyta</taxon>
        <taxon>Embryophyta</taxon>
        <taxon>Tracheophyta</taxon>
        <taxon>Spermatophyta</taxon>
        <taxon>Magnoliopsida</taxon>
        <taxon>eudicotyledons</taxon>
        <taxon>Gunneridae</taxon>
        <taxon>Pentapetalae</taxon>
        <taxon>rosids</taxon>
        <taxon>malvids</taxon>
        <taxon>Brassicales</taxon>
        <taxon>Brassicaceae</taxon>
        <taxon>Camelineae</taxon>
        <taxon>Capsella</taxon>
    </lineage>
</organism>
<sequence length="547" mass="63626">MKRKSPSPVDIDLDDLPHDPSERKAILEYHPNQRDEVRRKNIGNTLRRFNPNWFDQFGDRLEYSVKTEKAYCFFHNIAKKKCEDLVRQGQSIKHALHKQTNVMKDDYRLSFRGHDETMDSSNRGIFLELVKYSAEQNEAVNKVVLKNAPGNNQNEEVIHSILQEIDDDVFALLFFCFVDKHGIVKERFVGLIHVKETCSLSLKSGIDSLFAKYRLSMRKLRGQGYNGAANMRGELNGLRTLISRESSSTYYIHCFAHQLQLVVVAVAKKHCEVGDFFDKVSVLVNVLIASCKRKDIMREIQRVLDYVEDEGIENVQRSQANGLLKYVHTFDYVFYLHLMLLLLGLTKNFSMALQRKDQNIINAISLVESTKQELQKLRDSGWDSFVEKVLNFFEKHNTEILNMDEDFIDQRKPHKKTGITNLHHYQLQEFNDRFNEVNSELLVCTAALNPIDSFHEFDKRKLLRLAEFYPKDFSRMECISHEQQLDIYIDNVRSDEMFAKKQLSHPLVYRLLKLALILPVATATIERCFSGMKIVKTVLSNLIGNQF</sequence>